<protein>
    <submittedName>
        <fullName evidence="1">Uncharacterized protein</fullName>
    </submittedName>
</protein>
<dbReference type="AlphaFoldDB" id="A0A151J5N3"/>
<dbReference type="EMBL" id="KQ979967">
    <property type="protein sequence ID" value="KYN18428.1"/>
    <property type="molecule type" value="Genomic_DNA"/>
</dbReference>
<evidence type="ECO:0000313" key="2">
    <source>
        <dbReference type="Proteomes" id="UP000078492"/>
    </source>
</evidence>
<gene>
    <name evidence="1" type="ORF">ALC57_09258</name>
</gene>
<keyword evidence="2" id="KW-1185">Reference proteome</keyword>
<evidence type="ECO:0000313" key="1">
    <source>
        <dbReference type="EMBL" id="KYN18428.1"/>
    </source>
</evidence>
<organism evidence="1 2">
    <name type="scientific">Trachymyrmex cornetzi</name>
    <dbReference type="NCBI Taxonomy" id="471704"/>
    <lineage>
        <taxon>Eukaryota</taxon>
        <taxon>Metazoa</taxon>
        <taxon>Ecdysozoa</taxon>
        <taxon>Arthropoda</taxon>
        <taxon>Hexapoda</taxon>
        <taxon>Insecta</taxon>
        <taxon>Pterygota</taxon>
        <taxon>Neoptera</taxon>
        <taxon>Endopterygota</taxon>
        <taxon>Hymenoptera</taxon>
        <taxon>Apocrita</taxon>
        <taxon>Aculeata</taxon>
        <taxon>Formicoidea</taxon>
        <taxon>Formicidae</taxon>
        <taxon>Myrmicinae</taxon>
        <taxon>Trachymyrmex</taxon>
    </lineage>
</organism>
<sequence>MNVDVQHDFLEGIIPYDLALLINHFINTEKKFTLTQLNILIQSFPFDKNVKNKPAEIRQIHLKDKRLQMLAAEMLPDCTRTRLHTDPIAHGPDCARPDCTRTCLHTDPIAHGPDCARPDCTPTRLRTNPITHDPIAHGPVCTPTRLHTDPFAHRPDCSRTQSDISIRNKNFQFLYFIKRTFLLTRLIQKNSVFRR</sequence>
<reference evidence="1 2" key="1">
    <citation type="submission" date="2015-09" db="EMBL/GenBank/DDBJ databases">
        <title>Trachymyrmex cornetzi WGS genome.</title>
        <authorList>
            <person name="Nygaard S."/>
            <person name="Hu H."/>
            <person name="Boomsma J."/>
            <person name="Zhang G."/>
        </authorList>
    </citation>
    <scope>NUCLEOTIDE SEQUENCE [LARGE SCALE GENOMIC DNA]</scope>
    <source>
        <strain evidence="1">Tcor2-1</strain>
        <tissue evidence="1">Whole body</tissue>
    </source>
</reference>
<dbReference type="Proteomes" id="UP000078492">
    <property type="component" value="Unassembled WGS sequence"/>
</dbReference>
<accession>A0A151J5N3</accession>
<name>A0A151J5N3_9HYME</name>
<proteinExistence type="predicted"/>